<comment type="caution">
    <text evidence="1">The sequence shown here is derived from an EMBL/GenBank/DDBJ whole genome shotgun (WGS) entry which is preliminary data.</text>
</comment>
<reference evidence="1 2" key="1">
    <citation type="submission" date="2021-06" db="EMBL/GenBank/DDBJ databases">
        <title>Caerostris darwini draft genome.</title>
        <authorList>
            <person name="Kono N."/>
            <person name="Arakawa K."/>
        </authorList>
    </citation>
    <scope>NUCLEOTIDE SEQUENCE [LARGE SCALE GENOMIC DNA]</scope>
</reference>
<evidence type="ECO:0000313" key="1">
    <source>
        <dbReference type="EMBL" id="GIY52121.1"/>
    </source>
</evidence>
<dbReference type="EMBL" id="BPLQ01010632">
    <property type="protein sequence ID" value="GIY52121.1"/>
    <property type="molecule type" value="Genomic_DNA"/>
</dbReference>
<dbReference type="Proteomes" id="UP001054837">
    <property type="component" value="Unassembled WGS sequence"/>
</dbReference>
<organism evidence="1 2">
    <name type="scientific">Caerostris darwini</name>
    <dbReference type="NCBI Taxonomy" id="1538125"/>
    <lineage>
        <taxon>Eukaryota</taxon>
        <taxon>Metazoa</taxon>
        <taxon>Ecdysozoa</taxon>
        <taxon>Arthropoda</taxon>
        <taxon>Chelicerata</taxon>
        <taxon>Arachnida</taxon>
        <taxon>Araneae</taxon>
        <taxon>Araneomorphae</taxon>
        <taxon>Entelegynae</taxon>
        <taxon>Araneoidea</taxon>
        <taxon>Araneidae</taxon>
        <taxon>Caerostris</taxon>
    </lineage>
</organism>
<accession>A0AAV4U2X1</accession>
<sequence>MYHPQRFRIGGRLVGKENCNLFAGPDPCSTLGQVRASETPACPRKRAIRQTRAHCRGKAMVFECWRFLGGLWITMPHAHCSCDLMPLSVELIASFFLFLSFRNRS</sequence>
<gene>
    <name evidence="1" type="ORF">CDAR_432181</name>
</gene>
<evidence type="ECO:0000313" key="2">
    <source>
        <dbReference type="Proteomes" id="UP001054837"/>
    </source>
</evidence>
<name>A0AAV4U2X1_9ARAC</name>
<proteinExistence type="predicted"/>
<keyword evidence="2" id="KW-1185">Reference proteome</keyword>
<dbReference type="AlphaFoldDB" id="A0AAV4U2X1"/>
<protein>
    <submittedName>
        <fullName evidence="1">Uncharacterized protein</fullName>
    </submittedName>
</protein>